<evidence type="ECO:0000256" key="25">
    <source>
        <dbReference type="ARBA" id="ARBA00023136"/>
    </source>
</evidence>
<evidence type="ECO:0000256" key="23">
    <source>
        <dbReference type="ARBA" id="ARBA00023046"/>
    </source>
</evidence>
<keyword evidence="31 32" id="KW-1160">Virus entry into host cell</keyword>
<feature type="chain" id="PRO_5042622971" description="Envelope glycoprotein gp160" evidence="32">
    <location>
        <begin position="32"/>
        <end position="845"/>
    </location>
</feature>
<keyword evidence="7 32" id="KW-1168">Fusion of virus membrane with host membrane</keyword>
<dbReference type="GO" id="GO:0019031">
    <property type="term" value="C:viral envelope"/>
    <property type="evidence" value="ECO:0007669"/>
    <property type="project" value="UniProtKB-KW"/>
</dbReference>
<feature type="region of interest" description="CD4-binding loop" evidence="32">
    <location>
        <begin position="356"/>
        <end position="366"/>
    </location>
</feature>
<comment type="subcellular location">
    <subcellularLocation>
        <location evidence="3">Host cell membrane</location>
        <topology evidence="3">Peripheral membrane protein</topology>
    </subcellularLocation>
    <subcellularLocation>
        <location evidence="1">Host cell membrane</location>
        <topology evidence="1">Single-pass type I membrane protein</topology>
    </subcellularLocation>
    <subcellularLocation>
        <location evidence="2">Host endosome membrane</location>
        <topology evidence="2">Peripheral membrane protein</topology>
    </subcellularLocation>
    <subcellularLocation>
        <location evidence="5">Host endosome membrane</location>
        <topology evidence="5">Single-pass type I membrane protein</topology>
    </subcellularLocation>
    <subcellularLocation>
        <location evidence="6">Virion membrane</location>
        <topology evidence="6">Peripheral membrane protein</topology>
    </subcellularLocation>
    <subcellularLocation>
        <location evidence="4">Virion membrane</location>
        <topology evidence="4">Single-pass type I membrane protein</topology>
    </subcellularLocation>
</comment>
<evidence type="ECO:0000256" key="32">
    <source>
        <dbReference type="HAMAP-Rule" id="MF_04083"/>
    </source>
</evidence>
<feature type="coiled-coil region" evidence="32">
    <location>
        <begin position="615"/>
        <end position="649"/>
    </location>
</feature>
<feature type="disulfide bond" evidence="32">
    <location>
        <begin position="53"/>
        <end position="73"/>
    </location>
</feature>
<comment type="domain">
    <text evidence="32">The membrane proximal external region (MPER) present in gp41 is a tryptophan-rich region recognized by the antibodies 2F5, Z13, and 4E10. MPER seems to play a role in fusion.</text>
</comment>
<evidence type="ECO:0000256" key="8">
    <source>
        <dbReference type="ARBA" id="ARBA00022510"/>
    </source>
</evidence>
<feature type="compositionally biased region" description="Basic and acidic residues" evidence="34">
    <location>
        <begin position="708"/>
        <end position="726"/>
    </location>
</feature>
<keyword evidence="11 32" id="KW-0945">Host-virus interaction</keyword>
<dbReference type="GO" id="GO:0020002">
    <property type="term" value="C:host cell plasma membrane"/>
    <property type="evidence" value="ECO:0007669"/>
    <property type="project" value="UniProtKB-SubCell"/>
</dbReference>
<evidence type="ECO:0000256" key="26">
    <source>
        <dbReference type="ARBA" id="ARBA00023139"/>
    </source>
</evidence>
<evidence type="ECO:0000256" key="24">
    <source>
        <dbReference type="ARBA" id="ARBA00023054"/>
    </source>
</evidence>
<evidence type="ECO:0000256" key="15">
    <source>
        <dbReference type="ARBA" id="ARBA00022703"/>
    </source>
</evidence>
<feature type="region of interest" description="Disordered" evidence="34">
    <location>
        <begin position="437"/>
        <end position="456"/>
    </location>
</feature>
<evidence type="ECO:0000256" key="12">
    <source>
        <dbReference type="ARBA" id="ARBA00022595"/>
    </source>
</evidence>
<keyword evidence="18 32" id="KW-0946">Virion</keyword>
<comment type="domain">
    <text evidence="32">The YXXL motif is involved in determining the exact site of viral release at the surface of infected mononuclear cells and promotes endocytosis. YXXL and di-leucine endocytosis motifs interact directly or indirectly with the clathrin adapter complexes, opperate independently, and their activities are not additive.</text>
</comment>
<dbReference type="InterPro" id="IPR000777">
    <property type="entry name" value="HIV1_Gp120"/>
</dbReference>
<keyword evidence="28 32" id="KW-0325">Glycoprotein</keyword>
<dbReference type="GO" id="GO:0019082">
    <property type="term" value="P:viral protein processing"/>
    <property type="evidence" value="ECO:0007669"/>
    <property type="project" value="UniProtKB-UniRule"/>
</dbReference>
<feature type="transmembrane region" description="Helical" evidence="33">
    <location>
        <begin position="13"/>
        <end position="41"/>
    </location>
</feature>
<evidence type="ECO:0000313" key="38">
    <source>
        <dbReference type="EMBL" id="AKV72740.1"/>
    </source>
</evidence>
<dbReference type="InterPro" id="IPR036377">
    <property type="entry name" value="Gp120_core_sf"/>
</dbReference>
<feature type="chain" id="PRO_5042622972" description="Transmembrane protein gp41" evidence="32">
    <location>
        <begin position="494"/>
        <end position="845"/>
    </location>
</feature>
<dbReference type="Pfam" id="PF00517">
    <property type="entry name" value="GP41"/>
    <property type="match status" value="1"/>
</dbReference>
<dbReference type="InterPro" id="IPR000328">
    <property type="entry name" value="GP41-like"/>
</dbReference>
<feature type="region of interest" description="Fusion peptide" evidence="32">
    <location>
        <begin position="494"/>
        <end position="514"/>
    </location>
</feature>
<comment type="domain">
    <text evidence="32">Some of the most genetically diverse regions of the viral genome are present in Env. They are called variable regions 1 through 5 (V1 through V5). Coreceptor usage of gp120 is determined mainly by the primary structure of the third variable region (V3) in the outer domain of gp120. The sequence of V3 determines which coreceptor, CCR5 and/or CXCR4 (corresponding to R5/macrophage, X4/T cell and R5X4/T cell and macrophage tropism), is used to trigger the fusion potential of the Env complex, and hence which cells the virus can infect. Binding to CCR5 involves a region adjacent in addition to V3.</text>
</comment>
<keyword evidence="22 32" id="KW-1133">Transmembrane helix</keyword>
<comment type="PTM">
    <text evidence="32">Highly glycosylated by host. The high number of glycan on the protein is reffered to as 'glycan shield' because it contributes to hide protein sequence from adaptive immune system.</text>
</comment>
<comment type="miscellaneous">
    <text evidence="32">HIV-1 lineages are divided in three main groups, M (for Major), O (for Outlier), and N (for New, or Non-M, Non-O). The vast majority of strains found worldwide belong to the group M. Group O seems to be endemic to and largely confined to Cameroon and neighboring countries in West Central Africa, where these viruses represent a small minority of HIV-1 strains. The group N is represented by a limited number of isolates from Cameroonian persons. The group M is further subdivided in 9 clades or subtypes (A to D, F to H, J and K).</text>
</comment>
<keyword evidence="21 32" id="KW-1164">Virus endocytosis by host</keyword>
<dbReference type="Pfam" id="PF00516">
    <property type="entry name" value="GP120"/>
    <property type="match status" value="2"/>
</dbReference>
<dbReference type="GO" id="GO:0019064">
    <property type="term" value="P:fusion of virus membrane with host plasma membrane"/>
    <property type="evidence" value="ECO:0007669"/>
    <property type="project" value="UniProtKB-UniRule"/>
</dbReference>
<evidence type="ECO:0000256" key="29">
    <source>
        <dbReference type="ARBA" id="ARBA00023280"/>
    </source>
</evidence>
<feature type="domain" description="Retroviral envelope protein GP41-like" evidence="36">
    <location>
        <begin position="512"/>
        <end position="702"/>
    </location>
</feature>
<keyword evidence="30 32" id="KW-0449">Lipoprotein</keyword>
<evidence type="ECO:0000256" key="21">
    <source>
        <dbReference type="ARBA" id="ARBA00022890"/>
    </source>
</evidence>
<evidence type="ECO:0000256" key="17">
    <source>
        <dbReference type="ARBA" id="ARBA00022804"/>
    </source>
</evidence>
<evidence type="ECO:0000256" key="5">
    <source>
        <dbReference type="ARBA" id="ARBA00004578"/>
    </source>
</evidence>
<organismHost>
    <name type="scientific">Homo sapiens</name>
    <name type="common">Human</name>
    <dbReference type="NCBI Taxonomy" id="9606"/>
</organismHost>
<evidence type="ECO:0000256" key="11">
    <source>
        <dbReference type="ARBA" id="ARBA00022581"/>
    </source>
</evidence>
<evidence type="ECO:0000256" key="33">
    <source>
        <dbReference type="RuleBase" id="RU363095"/>
    </source>
</evidence>
<feature type="short sequence motif" description="YXXL motif; contains endocytosis signal" evidence="32">
    <location>
        <begin position="694"/>
        <end position="697"/>
    </location>
</feature>
<keyword evidence="13 32" id="KW-0165">Cleavage on pair of basic residues</keyword>
<organism evidence="38">
    <name type="scientific">Human immunodeficiency virus type 1</name>
    <name type="common">HIV-1</name>
    <dbReference type="NCBI Taxonomy" id="11676"/>
    <lineage>
        <taxon>Viruses</taxon>
        <taxon>Riboviria</taxon>
        <taxon>Pararnavirae</taxon>
        <taxon>Artverviricota</taxon>
        <taxon>Revtraviricetes</taxon>
        <taxon>Ortervirales</taxon>
        <taxon>Retroviridae</taxon>
        <taxon>Orthoretrovirinae</taxon>
        <taxon>Lentivirus</taxon>
        <taxon>Lentivirus humimdef1</taxon>
    </lineage>
</organism>
<evidence type="ECO:0000256" key="31">
    <source>
        <dbReference type="ARBA" id="ARBA00023296"/>
    </source>
</evidence>
<comment type="domain">
    <text evidence="32 33">The 17 amino acids long immunosuppressive region is present in many retroviral envelope proteins. Synthetic peptides derived from this relatively conserved sequence inhibit immune function in vitro and in vivo.</text>
</comment>
<keyword evidence="15 32" id="KW-0053">Apoptosis</keyword>
<evidence type="ECO:0000256" key="6">
    <source>
        <dbReference type="ARBA" id="ARBA00004650"/>
    </source>
</evidence>
<feature type="disulfide bond" evidence="32">
    <location>
        <begin position="580"/>
        <end position="586"/>
    </location>
</feature>
<evidence type="ECO:0000256" key="7">
    <source>
        <dbReference type="ARBA" id="ARBA00022506"/>
    </source>
</evidence>
<dbReference type="GO" id="GO:0016020">
    <property type="term" value="C:membrane"/>
    <property type="evidence" value="ECO:0007669"/>
    <property type="project" value="UniProtKB-UniRule"/>
</dbReference>
<keyword evidence="17 32" id="KW-1161">Viral attachment to host cell</keyword>
<keyword evidence="8 32" id="KW-1170">Fusion of virus membrane with host endosomal membrane</keyword>
<feature type="topological domain" description="Cytoplasmic" evidence="32">
    <location>
        <begin position="688"/>
        <end position="845"/>
    </location>
</feature>
<sequence>MKVMEILRKWKHWWIWGILGFWMLLISNVMGNLWVTVYYGVPVWREAKTTLFCASDAKAYEREVHNVWATHACVPTDPNPQEMRLENVTENFNMWKNDMVDQMHEDIISLWDQSLKPCVKLTPLCVTLRCENATYNDTNYKNITDGEVMNCSFNITTEIRDKRRKESALFYRVDIVPLDNNSAEYRLINCKTSSLTQACPKISFDPIPIHYCAPAGYAILKCNNKTFNGTGPCNSVSTVQCTHGIKPVVSTQLLLNGSLAEEDIIIRSENLTDNAKIIIVHLNEPVEIRCTRPGNNTRKSVRIGPGQTFYATGEIIGDIRKAHCNISRSEWNKTLEKISNKLEEHFPNKTIQFNSSSGGDLEITTHSFNCRGEFFYCNTSKLFNNNITSDNSSNITIPCKIKQIINMWQKVGKAMYAPPIAGNITCTSNITGILLTRDGGNNSDSDPETFRPTGGDMRDNWRSELYKYKVVEVEPLGIAPTGAKRRVVERQKRAVGMGAMFFGFLGAAGSTMGAASITLTVQARQLLSGIVQQQSNLLRAIEAQQHMLQLTVWGIKQLQTRILAIERYLKDQQLLGIWGCSGKLICTTSVPWNSSWSNKSESEIWNNMTWMQWDREISNYTSTIYRLLEESQNQQEKNEQDLLALDSWENLWSWFSITNWLWYIKIFIMIVGGLIGLRIIFAILSIVNRVRQGYSPLSFQTLTPNPRGPDRLGRIEEGGGEQDNDRSTRLVSGFLALAWDDLRSLFLFSYHRLRDFTLIVARVVELLGSSSLRGLQKGWETLKYLGSLVQYWGLELKRSAISLLDTIAIATAEGTDRIIELVQRICRAICNVPTRIRQGFEAALQ</sequence>
<evidence type="ECO:0000256" key="27">
    <source>
        <dbReference type="ARBA" id="ARBA00023157"/>
    </source>
</evidence>
<dbReference type="GO" id="GO:0055036">
    <property type="term" value="C:virion membrane"/>
    <property type="evidence" value="ECO:0007669"/>
    <property type="project" value="UniProtKB-SubCell"/>
</dbReference>
<keyword evidence="10 32" id="KW-1165">Clathrin-mediated endocytosis of virus by host</keyword>
<keyword evidence="26 32" id="KW-0564">Palmitate</keyword>
<feature type="site" description="Cleavage; by host furin" evidence="32">
    <location>
        <begin position="493"/>
        <end position="494"/>
    </location>
</feature>
<keyword evidence="29 32" id="KW-0899">Viral immunoevasion</keyword>
<keyword evidence="24 32" id="KW-0175">Coiled coil</keyword>
<dbReference type="GO" id="GO:0039654">
    <property type="term" value="P:fusion of virus membrane with host endosome membrane"/>
    <property type="evidence" value="ECO:0007669"/>
    <property type="project" value="UniProtKB-UniRule"/>
</dbReference>
<evidence type="ECO:0000256" key="4">
    <source>
        <dbReference type="ARBA" id="ARBA00004563"/>
    </source>
</evidence>
<name>A0A0K1SDL3_HV1</name>
<dbReference type="GO" id="GO:1903911">
    <property type="term" value="P:positive regulation of receptor clustering"/>
    <property type="evidence" value="ECO:0007669"/>
    <property type="project" value="UniProtKB-UniRule"/>
</dbReference>
<accession>A0A0K1SDL3</accession>
<dbReference type="GO" id="GO:1903908">
    <property type="term" value="P:positive regulation of plasma membrane raft polarization"/>
    <property type="evidence" value="ECO:0007669"/>
    <property type="project" value="UniProtKB-UniRule"/>
</dbReference>
<keyword evidence="9 32" id="KW-1032">Host cell membrane</keyword>
<evidence type="ECO:0000256" key="1">
    <source>
        <dbReference type="ARBA" id="ARBA00004402"/>
    </source>
</evidence>
<evidence type="ECO:0000256" key="3">
    <source>
        <dbReference type="ARBA" id="ARBA00004505"/>
    </source>
</evidence>
<dbReference type="Gene3D" id="1.20.5.490">
    <property type="entry name" value="Single helix bin"/>
    <property type="match status" value="1"/>
</dbReference>
<keyword evidence="12 32" id="KW-1162">Viral penetration into host cytoplasm</keyword>
<comment type="similarity">
    <text evidence="32">Belongs to the HIV-1 env protein family.</text>
</comment>
<comment type="function">
    <text evidence="32">Surface protein gp120: Attaches the virus to the host lymphoid cell by binding to the primary receptor CD4. This interaction induces a structural rearrangement creating a high affinity binding site for a chemokine coreceptor like CXCR4 and/or CCR5. Acts as a ligand for CD209/DC-SIGN and CLEC4M/DC-SIGNR, which are respectively found on dendritic cells (DCs), and on endothelial cells of liver sinusoids and lymph node sinuses. These interactions allow capture of viral particles at mucosal surfaces by these cells and subsequent transmission to permissive cells. HIV subverts the migration properties of dendritic cells to gain access to CD4+ T-cells in lymph nodes. Virus transmission to permissive T-cells occurs either in trans (without DCs infection, through viral capture and transmission), or in cis (following DCs productive infection, through the usual CD4-gp120 interaction), thereby inducing a robust infection. In trans infection, bound virions remain infectious over days and it is proposed that they are not degraded, but protected in non-lysosomal acidic organelles within the DCs close to the cell membrane thus contributing to the viral infectious potential during DCs' migration from the periphery to the lymphoid tissues. On arrival at lymphoid tissues, intact virions recycle back to DCs' cell surface allowing virus transmission to CD4+ T-cells.</text>
</comment>
<evidence type="ECO:0000259" key="36">
    <source>
        <dbReference type="Pfam" id="PF00517"/>
    </source>
</evidence>
<evidence type="ECO:0000256" key="22">
    <source>
        <dbReference type="ARBA" id="ARBA00022989"/>
    </source>
</evidence>
<feature type="domain" description="Human immunodeficiency virus 1 envelope glycoprotein Gp120" evidence="35">
    <location>
        <begin position="33"/>
        <end position="141"/>
    </location>
</feature>
<evidence type="ECO:0000256" key="19">
    <source>
        <dbReference type="ARBA" id="ARBA00022870"/>
    </source>
</evidence>
<comment type="domain">
    <text evidence="32">The CD4-binding region is targeted by the antibody b12.</text>
</comment>
<comment type="miscellaneous">
    <text evidence="32">Inhibitors targeting HIV-1 viral envelope proteins are used as antiretroviral drugs. Attachment of virions to the cell surface via non-specific interactions and CD4 binding can be blocked by inhibitors that include cyanovirin-N, cyclotriazadisulfonamide analogs, PRO 2000, TNX 355 and PRO 542. In addition, BMS 806 can block CD4-induced conformational changes. Env interactions with the coreceptor molecules can be targeted by CCR5 antagonists including SCH-D, maraviroc (UK 427857) and aplaviroc (GW 873140), and the CXCR4 antagonist AMD 070. Fusion of viral and cellular membranes can be inhibited by peptides such as enfuvirtide and tifuvirtide (T 1249). Resistance to inhibitors associated with mutations in Env are observed. Most of the time, single mutations confer only a modest reduction in drug susceptibility. Combination of several mutations is usually required to develop a high-level drug resistance.</text>
</comment>
<keyword evidence="14 32" id="KW-0812">Transmembrane</keyword>
<protein>
    <recommendedName>
        <fullName evidence="32">Envelope glycoprotein gp160</fullName>
    </recommendedName>
    <alternativeName>
        <fullName evidence="32">Env polyprotein</fullName>
    </alternativeName>
    <component>
        <recommendedName>
            <fullName evidence="32">Surface protein gp120</fullName>
            <shortName evidence="32">SU</shortName>
        </recommendedName>
        <alternativeName>
            <fullName evidence="32">Glycoprotein 120</fullName>
            <shortName evidence="32">gp120</shortName>
        </alternativeName>
    </component>
    <component>
        <recommendedName>
            <fullName evidence="32">Transmembrane protein gp41</fullName>
            <shortName evidence="32">TM</shortName>
        </recommendedName>
        <alternativeName>
            <fullName evidence="32">Glycoprotein 41</fullName>
            <shortName evidence="32">gp41</shortName>
        </alternativeName>
    </component>
</protein>
<dbReference type="FunFam" id="2.170.40.20:FF:000004">
    <property type="entry name" value="Envelope glycoprotein gp160"/>
    <property type="match status" value="1"/>
</dbReference>
<dbReference type="GO" id="GO:0019062">
    <property type="term" value="P:virion attachment to host cell"/>
    <property type="evidence" value="ECO:0007669"/>
    <property type="project" value="UniProtKB-UniRule"/>
</dbReference>
<comment type="subcellular location">
    <molecule>Transmembrane protein gp41</molecule>
    <subcellularLocation>
        <location evidence="32">Virion membrane</location>
        <topology evidence="32">Single-pass type I membrane protein</topology>
    </subcellularLocation>
    <subcellularLocation>
        <location evidence="32">Host cell membrane</location>
        <topology evidence="32">Single-pass type I membrane protein</topology>
    </subcellularLocation>
    <subcellularLocation>
        <location evidence="32">Host endosome membrane</location>
        <topology evidence="32">Single-pass type I membrane protein</topology>
    </subcellularLocation>
    <text evidence="32">It is probably concentrated at the site of budding and incorporated into the virions possibly by contacts between the cytoplasmic tail of Env and the N-terminus of Gag.</text>
</comment>
<dbReference type="FunFam" id="2.170.40.20:FF:000003">
    <property type="entry name" value="Envelope glycoprotein gp160"/>
    <property type="match status" value="1"/>
</dbReference>
<feature type="region of interest" description="MPER; binding to GalCer" evidence="32">
    <location>
        <begin position="644"/>
        <end position="665"/>
    </location>
</feature>
<comment type="subunit">
    <text evidence="32">The mature envelope protein (Env) consists of a homotrimer of non-covalently associated gp120-gp41 heterodimers. The resulting complex protrudes from the virus surface as a spike. There seems to be as few as 10 spikes on the average virion. Surface protein gp120 interacts with host CD4, CCR5 and CXCR4. Gp120 also interacts with the C-type lectins CD209/DC-SIGN and CLEC4M/DC-SIGNR (collectively referred to as DC-SIGN(R)). Gp120 and gp41 interact with GalCer. Gp120 interacts with host ITGA4/ITGB7 complex; on CD4+ T-cells, this interaction results in rapid activation of integrin ITGAL/LFA-1, which facilitates efficient cell-to-cell spreading of HIV-1. Gp120 interacts with cell-associated heparan sulfate; this interaction increases virus infectivity on permissive cells and may be involved in infection of CD4- cells.</text>
</comment>
<comment type="function">
    <text evidence="32">Transmembrane protein gp41: Acts as a class I viral fusion protein. Under the current model, the protein has at least 3 conformational states: pre-fusion native state, pre-hairpin intermediate state, and post-fusion hairpin state. During fusion of viral and target intracellular membranes, the coiled coil regions (heptad repeats) assume a trimer-of-hairpins structure, positioning the fusion peptide in close proximity to the C-terminal region of the ectodomain. The formation of this structure appears to drive apposition and subsequent fusion of viral and target cell membranes. Complete fusion occurs in host cell endosomes and is dynamin-dependent, however some lipid transfer might occur at the plasma membrane. The virus undergoes clathrin-dependent internalization long before endosomal fusion, thus minimizing the surface exposure of conserved viral epitopes during fusion and reducing the efficacy of inhibitors targeting these epitopes. Membranes fusion leads to delivery of the nucleocapsid into the cytoplasm.</text>
</comment>
<evidence type="ECO:0000256" key="14">
    <source>
        <dbReference type="ARBA" id="ARBA00022692"/>
    </source>
</evidence>
<dbReference type="InterPro" id="IPR037527">
    <property type="entry name" value="Gp160"/>
</dbReference>
<reference evidence="38" key="1">
    <citation type="journal article" date="2015" name="Cell Host Microbe">
        <title>Strain-Specific V3 and CD4 Binding Site Autologous HIV-1 Neutralizing Antibodies Select Neutralization-Resistant Viruses.</title>
        <authorList>
            <person name="Moody M.A."/>
            <person name="Gao F."/>
            <person name="Gurley T.C."/>
            <person name="Amos J.D."/>
            <person name="Kumar A."/>
            <person name="Hora B."/>
            <person name="Marshall D.J."/>
            <person name="Whitesides J.F."/>
            <person name="Xia S.M."/>
            <person name="Parks R."/>
            <person name="Lloyd K.E."/>
            <person name="Hwang K.K."/>
            <person name="Lu X."/>
            <person name="Bonsignori M."/>
            <person name="Finzi A."/>
            <person name="Vandergrift N.A."/>
            <person name="Alam S.M."/>
            <person name="Ferrari G."/>
            <person name="Shen X."/>
            <person name="Tomaras G.D."/>
            <person name="Kamanga G."/>
            <person name="Cohen M.S."/>
            <person name="Sam N.E."/>
            <person name="Kapiga S."/>
            <person name="Gray E.S."/>
            <person name="Tumba N.L."/>
            <person name="Morris L."/>
            <person name="Zolla-Pazner S."/>
            <person name="Gorny M.K."/>
            <person name="Mascola J.R."/>
            <person name="Hahn B.H."/>
            <person name="Shaw G.M."/>
            <person name="Sodroski J.G."/>
            <person name="Liao H.X."/>
            <person name="Montefiori D.C."/>
            <person name="Hraber P.T."/>
            <person name="Korber B.T."/>
            <person name="Haynes B.F."/>
        </authorList>
    </citation>
    <scope>NUCLEOTIDE SEQUENCE</scope>
    <source>
        <strain evidence="37">CH0457_w12_e22</strain>
        <strain evidence="38">CH0457_w12_e26</strain>
        <strain evidence="39">CH0457_w16_e20</strain>
    </source>
</reference>
<evidence type="ECO:0000259" key="35">
    <source>
        <dbReference type="Pfam" id="PF00516"/>
    </source>
</evidence>
<comment type="PTM">
    <text evidence="32">Palmitoylation of the transmembrane protein and of Env polyprotein (prior to its proteolytic cleavage) is essential for their association with host cell membrane lipid rafts. Palmitoylation is therefore required for envelope trafficking to classical lipid rafts, but not for viral replication.</text>
</comment>
<evidence type="ECO:0000256" key="18">
    <source>
        <dbReference type="ARBA" id="ARBA00022844"/>
    </source>
</evidence>
<keyword evidence="16 32" id="KW-0732">Signal</keyword>
<dbReference type="GO" id="GO:0044175">
    <property type="term" value="C:host cell endosome membrane"/>
    <property type="evidence" value="ECO:0007669"/>
    <property type="project" value="UniProtKB-SubCell"/>
</dbReference>
<dbReference type="Gene3D" id="1.10.287.210">
    <property type="match status" value="1"/>
</dbReference>
<feature type="domain" description="Human immunodeficiency virus 1 envelope glycoprotein Gp120" evidence="35">
    <location>
        <begin position="143"/>
        <end position="493"/>
    </location>
</feature>
<dbReference type="HAMAP" id="MF_04083">
    <property type="entry name" value="HIV_ENV"/>
    <property type="match status" value="1"/>
</dbReference>
<evidence type="ECO:0000256" key="9">
    <source>
        <dbReference type="ARBA" id="ARBA00022511"/>
    </source>
</evidence>
<feature type="region of interest" description="V2" evidence="32">
    <location>
        <begin position="151"/>
        <end position="190"/>
    </location>
</feature>
<dbReference type="SUPFAM" id="SSF58069">
    <property type="entry name" value="Virus ectodomain"/>
    <property type="match status" value="1"/>
</dbReference>
<gene>
    <name evidence="32 38" type="primary">env</name>
</gene>
<evidence type="ECO:0000256" key="10">
    <source>
        <dbReference type="ARBA" id="ARBA00022570"/>
    </source>
</evidence>
<dbReference type="GO" id="GO:0005198">
    <property type="term" value="F:structural molecule activity"/>
    <property type="evidence" value="ECO:0007669"/>
    <property type="project" value="UniProtKB-UniRule"/>
</dbReference>
<dbReference type="GO" id="GO:0052031">
    <property type="term" value="P:symbiont-mediated perturbation of host defense response"/>
    <property type="evidence" value="ECO:0007669"/>
    <property type="project" value="UniProtKB-UniRule"/>
</dbReference>
<comment type="caution">
    <text evidence="32 33">Lacks conserved residue(s) required for the propagation of feature annotation.</text>
</comment>
<keyword evidence="23 32" id="KW-1039">Host endosome</keyword>
<feature type="disulfide bond" evidence="32">
    <location>
        <begin position="212"/>
        <end position="241"/>
    </location>
</feature>
<feature type="transmembrane region" description="Helical" evidence="33">
    <location>
        <begin position="494"/>
        <end position="517"/>
    </location>
</feature>
<reference evidence="38" key="2">
    <citation type="submission" date="2015-06" db="EMBL/GenBank/DDBJ databases">
        <authorList>
            <person name="Hoefler B.C."/>
            <person name="Straight P.D."/>
        </authorList>
    </citation>
    <scope>NUCLEOTIDE SEQUENCE</scope>
    <source>
        <strain evidence="37">CH0457_w12_e22</strain>
        <strain evidence="38">CH0457_w12_e26</strain>
        <strain evidence="39">CH0457_w16_e20</strain>
    </source>
</reference>
<dbReference type="FunFam" id="1.10.287.210:FF:000001">
    <property type="entry name" value="Envelope glycoprotein gp160"/>
    <property type="match status" value="1"/>
</dbReference>
<evidence type="ECO:0000256" key="30">
    <source>
        <dbReference type="ARBA" id="ARBA00023288"/>
    </source>
</evidence>
<keyword evidence="27 32" id="KW-1015">Disulfide bond</keyword>
<keyword evidence="20 32" id="KW-0261">Viral envelope protein</keyword>
<evidence type="ECO:0000256" key="34">
    <source>
        <dbReference type="SAM" id="MobiDB-lite"/>
    </source>
</evidence>
<keyword evidence="25 32" id="KW-0472">Membrane</keyword>
<feature type="region of interest" description="Disordered" evidence="34">
    <location>
        <begin position="701"/>
        <end position="726"/>
    </location>
</feature>
<comment type="function">
    <text evidence="32">Envelope glycoprotein gp160: Oligomerizes in the host endoplasmic reticulum into predominantly trimers. In a second time, gp160 transits in the host Golgi, where glycosylation is completed. The precursor is then proteolytically cleaved in the trans-Golgi and thereby activated by cellular furin or furin-like proteases to produce gp120 and gp41.</text>
</comment>
<dbReference type="SUPFAM" id="SSF56502">
    <property type="entry name" value="gp120 core"/>
    <property type="match status" value="2"/>
</dbReference>
<dbReference type="EMBL" id="KT220887">
    <property type="protein sequence ID" value="AKV72740.1"/>
    <property type="molecule type" value="Genomic_RNA"/>
</dbReference>
<dbReference type="EMBL" id="KT220885">
    <property type="protein sequence ID" value="AKV72732.1"/>
    <property type="molecule type" value="Genomic_RNA"/>
</dbReference>
<evidence type="ECO:0000256" key="20">
    <source>
        <dbReference type="ARBA" id="ARBA00022879"/>
    </source>
</evidence>
<dbReference type="GO" id="GO:0075512">
    <property type="term" value="P:clathrin-dependent endocytosis of virus by host cell"/>
    <property type="evidence" value="ECO:0007669"/>
    <property type="project" value="UniProtKB-UniRule"/>
</dbReference>
<feature type="transmembrane region" description="Helical" evidence="33">
    <location>
        <begin position="660"/>
        <end position="687"/>
    </location>
</feature>
<evidence type="ECO:0000256" key="2">
    <source>
        <dbReference type="ARBA" id="ARBA00004433"/>
    </source>
</evidence>
<keyword evidence="19 32" id="KW-1043">Host membrane</keyword>
<dbReference type="CDD" id="cd09909">
    <property type="entry name" value="HIV-1-like_HR1-HR2"/>
    <property type="match status" value="1"/>
</dbReference>
<dbReference type="EMBL" id="KT220909">
    <property type="protein sequence ID" value="AKV72825.1"/>
    <property type="molecule type" value="Genomic_RNA"/>
</dbReference>
<proteinExistence type="inferred from homology"/>
<evidence type="ECO:0000256" key="13">
    <source>
        <dbReference type="ARBA" id="ARBA00022685"/>
    </source>
</evidence>
<evidence type="ECO:0000313" key="39">
    <source>
        <dbReference type="EMBL" id="AKV72825.1"/>
    </source>
</evidence>
<dbReference type="Gene3D" id="2.170.40.20">
    <property type="entry name" value="Human immunodeficiency virus 1, Gp160, envelope glycoprotein"/>
    <property type="match status" value="2"/>
</dbReference>
<evidence type="ECO:0000256" key="28">
    <source>
        <dbReference type="ARBA" id="ARBA00023180"/>
    </source>
</evidence>
<feature type="region of interest" description="Immunosuppression" evidence="32">
    <location>
        <begin position="556"/>
        <end position="574"/>
    </location>
</feature>
<feature type="disulfide bond" evidence="32">
    <location>
        <begin position="222"/>
        <end position="233"/>
    </location>
</feature>
<feature type="lipid moiety-binding region" description="S-palmitoyl cysteine; by host" evidence="32">
    <location>
        <position position="826"/>
    </location>
</feature>
<comment type="PTM">
    <text evidence="32">Specific enzymatic cleavages in vivo yield mature proteins. Envelope glycoproteins are synthesized as a inactive precursor that is heavily N-glycosylated and processed likely by host cell furin in the Golgi to yield the mature SU and TM proteins. The cleavage site between SU and TM requires the minimal sequence [KR]-X-[KR]-R. About 2 of the 9 disulfide bonds of gp41 are reduced by P4HB/PDI, following binding to CD4 receptor.</text>
</comment>
<comment type="subcellular location">
    <molecule>Surface protein gp120</molecule>
    <subcellularLocation>
        <location evidence="32">Virion membrane</location>
        <topology evidence="32">Peripheral membrane protein</topology>
    </subcellularLocation>
    <subcellularLocation>
        <location evidence="32">Host cell membrane</location>
        <topology evidence="32">Peripheral membrane protein</topology>
    </subcellularLocation>
    <subcellularLocation>
        <location evidence="32">Host endosome membrane</location>
        <topology evidence="32">Single-pass type I membrane protein</topology>
    </subcellularLocation>
    <text evidence="32">The surface protein is not anchored to the viral envelope, but associates with the extravirion surface through its binding to TM. It is probably concentrated at the site of budding and incorporated into the virions possibly by contacts between the cytoplasmic tail of Env and the N-terminus of Gag.</text>
</comment>
<evidence type="ECO:0000313" key="37">
    <source>
        <dbReference type="EMBL" id="AKV72732.1"/>
    </source>
</evidence>
<evidence type="ECO:0000256" key="16">
    <source>
        <dbReference type="ARBA" id="ARBA00022729"/>
    </source>
</evidence>